<dbReference type="EMBL" id="CABVII010000002">
    <property type="protein sequence ID" value="VVO56215.1"/>
    <property type="molecule type" value="Genomic_DNA"/>
</dbReference>
<keyword evidence="6" id="KW-0833">Ubl conjugation pathway</keyword>
<keyword evidence="6" id="KW-0964">Secreted</keyword>
<dbReference type="Pfam" id="PF20178">
    <property type="entry name" value="ToxA_N"/>
    <property type="match status" value="1"/>
</dbReference>
<evidence type="ECO:0000256" key="1">
    <source>
        <dbReference type="ARBA" id="ARBA00000900"/>
    </source>
</evidence>
<dbReference type="InterPro" id="IPR050216">
    <property type="entry name" value="LRR_domain-containing"/>
</dbReference>
<dbReference type="EC" id="2.3.2.27" evidence="2"/>
<dbReference type="Gene3D" id="1.20.58.360">
    <property type="entry name" value="Shigella T3SS effector IpaH defines"/>
    <property type="match status" value="1"/>
</dbReference>
<comment type="catalytic activity">
    <reaction evidence="1">
        <text>S-ubiquitinyl-[E2 ubiquitin-conjugating enzyme]-L-cysteine + [acceptor protein]-L-lysine = [E2 ubiquitin-conjugating enzyme]-L-cysteine + N(6)-ubiquitinyl-[acceptor protein]-L-lysine.</text>
        <dbReference type="EC" id="2.3.2.27"/>
    </reaction>
</comment>
<dbReference type="PANTHER" id="PTHR48051:SF54">
    <property type="entry name" value="LEUCINE-RICH REPEAT-CONTAINING PROTEIN"/>
    <property type="match status" value="1"/>
</dbReference>
<accession>A0A5E7GWZ1</accession>
<dbReference type="RefSeq" id="WP_150783183.1">
    <property type="nucleotide sequence ID" value="NZ_CABVII010000002.1"/>
</dbReference>
<dbReference type="GO" id="GO:0005576">
    <property type="term" value="C:extracellular region"/>
    <property type="evidence" value="ECO:0007669"/>
    <property type="project" value="UniProtKB-UniRule"/>
</dbReference>
<evidence type="ECO:0000256" key="2">
    <source>
        <dbReference type="ARBA" id="ARBA00012483"/>
    </source>
</evidence>
<feature type="domain" description="NEL" evidence="7">
    <location>
        <begin position="1387"/>
        <end position="1709"/>
    </location>
</feature>
<evidence type="ECO:0000259" key="7">
    <source>
        <dbReference type="PROSITE" id="PS52053"/>
    </source>
</evidence>
<dbReference type="Gene3D" id="3.80.10.10">
    <property type="entry name" value="Ribonuclease Inhibitor"/>
    <property type="match status" value="1"/>
</dbReference>
<dbReference type="Pfam" id="PF13855">
    <property type="entry name" value="LRR_8"/>
    <property type="match status" value="1"/>
</dbReference>
<evidence type="ECO:0000256" key="3">
    <source>
        <dbReference type="ARBA" id="ARBA00022614"/>
    </source>
</evidence>
<dbReference type="InterPro" id="IPR003591">
    <property type="entry name" value="Leu-rich_rpt_typical-subtyp"/>
</dbReference>
<organism evidence="8 9">
    <name type="scientific">Pseudomonas fluorescens</name>
    <dbReference type="NCBI Taxonomy" id="294"/>
    <lineage>
        <taxon>Bacteria</taxon>
        <taxon>Pseudomonadati</taxon>
        <taxon>Pseudomonadota</taxon>
        <taxon>Gammaproteobacteria</taxon>
        <taxon>Pseudomonadales</taxon>
        <taxon>Pseudomonadaceae</taxon>
        <taxon>Pseudomonas</taxon>
    </lineage>
</organism>
<dbReference type="Pfam" id="PF14496">
    <property type="entry name" value="NEL"/>
    <property type="match status" value="1"/>
</dbReference>
<dbReference type="GO" id="GO:0061630">
    <property type="term" value="F:ubiquitin protein ligase activity"/>
    <property type="evidence" value="ECO:0007669"/>
    <property type="project" value="UniProtKB-EC"/>
</dbReference>
<name>A0A5E7GWZ1_PSEFL</name>
<keyword evidence="3" id="KW-0433">Leucine-rich repeat</keyword>
<keyword evidence="6" id="KW-1035">Host cytoplasm</keyword>
<evidence type="ECO:0000313" key="9">
    <source>
        <dbReference type="Proteomes" id="UP000385207"/>
    </source>
</evidence>
<dbReference type="InterPro" id="IPR032675">
    <property type="entry name" value="LRR_dom_sf"/>
</dbReference>
<proteinExistence type="inferred from homology"/>
<dbReference type="InterPro" id="IPR001611">
    <property type="entry name" value="Leu-rich_rpt"/>
</dbReference>
<keyword evidence="5" id="KW-0843">Virulence</keyword>
<evidence type="ECO:0000256" key="6">
    <source>
        <dbReference type="PROSITE-ProRule" id="PRU01398"/>
    </source>
</evidence>
<keyword evidence="6" id="KW-0808">Transferase</keyword>
<dbReference type="GO" id="GO:0016567">
    <property type="term" value="P:protein ubiquitination"/>
    <property type="evidence" value="ECO:0007669"/>
    <property type="project" value="InterPro"/>
</dbReference>
<dbReference type="InterPro" id="IPR029487">
    <property type="entry name" value="NEL_dom"/>
</dbReference>
<comment type="similarity">
    <text evidence="6">Belongs to the LRR-containing bacterial E3 ligase family.</text>
</comment>
<dbReference type="OrthoDB" id="1467561at2"/>
<comment type="PTM">
    <text evidence="6">Ubiquitinated in the presence of host E1 ubiquitin-activating enzyme, E2 ubiquitin-conjugating enzyme and ubiquitin.</text>
</comment>
<evidence type="ECO:0000313" key="8">
    <source>
        <dbReference type="EMBL" id="VVO56215.1"/>
    </source>
</evidence>
<gene>
    <name evidence="8" type="ORF">PS862_00572</name>
</gene>
<reference evidence="8 9" key="1">
    <citation type="submission" date="2019-09" db="EMBL/GenBank/DDBJ databases">
        <authorList>
            <person name="Chandra G."/>
            <person name="Truman W A."/>
        </authorList>
    </citation>
    <scope>NUCLEOTIDE SEQUENCE [LARGE SCALE GENOMIC DNA]</scope>
    <source>
        <strain evidence="8">PS862</strain>
    </source>
</reference>
<dbReference type="PROSITE" id="PS52053">
    <property type="entry name" value="NEL"/>
    <property type="match status" value="1"/>
</dbReference>
<dbReference type="SMART" id="SM00369">
    <property type="entry name" value="LRR_TYP"/>
    <property type="match status" value="3"/>
</dbReference>
<dbReference type="PROSITE" id="PS51450">
    <property type="entry name" value="LRR"/>
    <property type="match status" value="1"/>
</dbReference>
<dbReference type="SUPFAM" id="SSF52058">
    <property type="entry name" value="L domain-like"/>
    <property type="match status" value="1"/>
</dbReference>
<dbReference type="PANTHER" id="PTHR48051">
    <property type="match status" value="1"/>
</dbReference>
<evidence type="ECO:0000256" key="5">
    <source>
        <dbReference type="ARBA" id="ARBA00023026"/>
    </source>
</evidence>
<evidence type="ECO:0000256" key="4">
    <source>
        <dbReference type="ARBA" id="ARBA00022737"/>
    </source>
</evidence>
<feature type="active site" description="Glycyl thioester intermediate" evidence="6">
    <location>
        <position position="1481"/>
    </location>
</feature>
<keyword evidence="4" id="KW-0677">Repeat</keyword>
<keyword evidence="6" id="KW-0832">Ubl conjugation</keyword>
<protein>
    <recommendedName>
        <fullName evidence="2">RING-type E3 ubiquitin transferase</fullName>
        <ecNumber evidence="2">2.3.2.27</ecNumber>
    </recommendedName>
</protein>
<sequence>MSDPLMEKITIDEPGDHEQGRHFDFIKSTIPECLIQASPLRRKVLKATKPTLPHWYENSSTDQRSVLKAFIEADCHAQNKWDKTIAALESVTTYAKPLLIKALAETGIELDVEKTWVRLYYPIDYKFFGIPTGVSTGDVRSRTFSLLQAALHNFENVEAGEGYFDSDSSFITEPDVQGQFEVLNLALKIPQFVTICRNLDIGGQYEKYINDFLNEGDAAHQQALSQTFIDSKKTAMKAAAYAALLKSDIELTHYEMLVELINEQNTVKDKSSRRTISYSPLRLMGYEIAECAVFFPTHANRYDGSYVIAYIPDDPEHAIKKYASFADFEEQLTHQLMYRPPGSRIDSAKDALTDYQRFFSRFISEKDRGRFFLRFTQKVLDAPSGIYWKDQVRGYLKYLSPVSRLVGPIEDRHWRRDPRENIDLHAELSLNFQWVGMAGIWTEMFGQRCRQMREDAQVLAVSTAAEDAITRERRLSNFLNIGMSVVGIAAFFVPPVGAAMLLVTADQLLFETIEGVRELSQGDKEAGWAHITDVLDNLATMAALAPVFHYTVSPFIEGLKAVTLPSGKTRLWKPDLKPYERNVKLPANAKPDNLGLHRYAGEDILPLEGKHYVLKKDPDSAKYRIQHPTREDAYQPELNHNGSGAWNHEMDTPLAWSKHTVLRRLGPSMDAFTESEREHMLRVSGIHEDALRRMHVENEPTPPLLADTITRFQAYADAGEVGAQIRRGQLQNDLCGYAASLMVELPGWPRTKAIEAFEGPGFSGNSVQYGDIAAPASDVIRVSRAELMAGQLPERVLSSLSEQQIKSLVGQPVAPHQRAQTLQARLADHADRARVRIFQSLSKEREGLGNSRTQLVQRSFSSVSTRLATELLDDATPDELRQMKTTRRLPLRLAQKARLAQQEVRLSRAYEGLFLGALAGPDTESLVLHTLAKRLGTPGNLRIEVRDGSFTAAIRASVGPEDALERKVLVRSGDGQYEARDASDNHLHGRADLYAALQHALPDAQRRSLGLPHVSQGADLEALIQQHALARDELRSVLNMQAQRQPFFKPLTLLPDGRRGYPLSGSRQSAWEQLIEARIKKLYPEFTREEIDEFVAALDAQDGSPERNMARLEREYEELNNCLQEWLRAPNVYSGARGSPQYNREWGARIKIAKALMQAWQRTGPKDYDAYGNYCGQRIYLSDTSLQYQLRSLPALEANFDHVTRLELIRSQFSNRVEGFLGHFRQLRALDLSSNQLTRLPAAISDMPHLIELHLSNNQIRLTGPAVENIKNLTRLKILGMENNPLGLPPDISRMPDLHIVNLSKTGLATWPTGTFSLPRPRHFDLRLVDNPITRMPVVAPGSVRAEIVARTLINRDPQWLSSENLTTLRTYIESVGLDPDRRSPNSVISDSSFWIEALPAEQRATPQLRALKRDLWGAVADEFGSEAFFAEIQKLASSADASPVYRAELAGKVWRMLEAATESAELREKLFMDAFAPSTCVDSSAQVFNAMGIEVMVHEAYGLVSKGLVESELVSLARGKSRLDELGKIAQARVKELLEQGRKFPEYDLNGDPIIQMDEEGNYVRSIDAVEIHLAYVTKLAERLDLPWQSRSMKVDEPDVTLPMIEAAYKRVLALEEGDLLRDSIIEQDFWSRYIQGEGVNRKAFNSFRRRIDAVLDLQVAQTQWTQTTDPSARTGLREKIVTLATLLGKQPDDVAPGRVMTDDEYSSELVLIDTEKSDLLKKLTREAMDSAKLQRVEIPFTVQSDNR</sequence>
<dbReference type="InterPro" id="IPR046673">
    <property type="entry name" value="ToxA_N"/>
</dbReference>
<dbReference type="Proteomes" id="UP000385207">
    <property type="component" value="Unassembled WGS sequence"/>
</dbReference>
<dbReference type="GO" id="GO:0005737">
    <property type="term" value="C:cytoplasm"/>
    <property type="evidence" value="ECO:0007669"/>
    <property type="project" value="TreeGrafter"/>
</dbReference>